<dbReference type="STRING" id="112498.A0A2D3VKG5"/>
<dbReference type="Proteomes" id="UP000225277">
    <property type="component" value="Unassembled WGS sequence"/>
</dbReference>
<dbReference type="EMBL" id="FJUY01000024">
    <property type="protein sequence ID" value="CZT25011.1"/>
    <property type="molecule type" value="Genomic_DNA"/>
</dbReference>
<dbReference type="InterPro" id="IPR056884">
    <property type="entry name" value="NPHP3-like_N"/>
</dbReference>
<dbReference type="GeneID" id="35605778"/>
<dbReference type="InterPro" id="IPR003593">
    <property type="entry name" value="AAA+_ATPase"/>
</dbReference>
<dbReference type="Pfam" id="PF24883">
    <property type="entry name" value="NPHP3_N"/>
    <property type="match status" value="1"/>
</dbReference>
<accession>A0A2D3VKG5</accession>
<dbReference type="SUPFAM" id="SSF52540">
    <property type="entry name" value="P-loop containing nucleoside triphosphate hydrolases"/>
    <property type="match status" value="1"/>
</dbReference>
<dbReference type="PANTHER" id="PTHR10039:SF9">
    <property type="entry name" value="NACHT DOMAIN PROTEIN (AFU_ORTHOLOGUE AFUA_2G01760)"/>
    <property type="match status" value="1"/>
</dbReference>
<gene>
    <name evidence="3" type="ORF">RCC_10739</name>
</gene>
<keyword evidence="4" id="KW-1185">Reference proteome</keyword>
<evidence type="ECO:0000256" key="1">
    <source>
        <dbReference type="ARBA" id="ARBA00022737"/>
    </source>
</evidence>
<protein>
    <submittedName>
        <fullName evidence="3">Related to NACHT domain protein</fullName>
    </submittedName>
</protein>
<name>A0A2D3VKG5_9PEZI</name>
<reference evidence="3 4" key="1">
    <citation type="submission" date="2016-03" db="EMBL/GenBank/DDBJ databases">
        <authorList>
            <person name="Ploux O."/>
        </authorList>
    </citation>
    <scope>NUCLEOTIDE SEQUENCE [LARGE SCALE GENOMIC DNA]</scope>
    <source>
        <strain evidence="3 4">URUG2</strain>
    </source>
</reference>
<dbReference type="InterPro" id="IPR011990">
    <property type="entry name" value="TPR-like_helical_dom_sf"/>
</dbReference>
<dbReference type="Gene3D" id="1.25.40.10">
    <property type="entry name" value="Tetratricopeptide repeat domain"/>
    <property type="match status" value="3"/>
</dbReference>
<organism evidence="3 4">
    <name type="scientific">Ramularia collo-cygni</name>
    <dbReference type="NCBI Taxonomy" id="112498"/>
    <lineage>
        <taxon>Eukaryota</taxon>
        <taxon>Fungi</taxon>
        <taxon>Dikarya</taxon>
        <taxon>Ascomycota</taxon>
        <taxon>Pezizomycotina</taxon>
        <taxon>Dothideomycetes</taxon>
        <taxon>Dothideomycetidae</taxon>
        <taxon>Mycosphaerellales</taxon>
        <taxon>Mycosphaerellaceae</taxon>
        <taxon>Ramularia</taxon>
    </lineage>
</organism>
<proteinExistence type="predicted"/>
<evidence type="ECO:0000313" key="3">
    <source>
        <dbReference type="EMBL" id="CZT25011.1"/>
    </source>
</evidence>
<dbReference type="RefSeq" id="XP_023631734.1">
    <property type="nucleotide sequence ID" value="XM_023775966.1"/>
</dbReference>
<sequence length="2076" mass="232993">MQRLSSSALMRNSFTNGQGNGFQNAPESTASYFGGSTHTRIRSSNFSNLRGKGSSAEKTTVVRDTAMALKRKSASALGAGISDTADSIGFVNLVEWIRTERLQTLPHKGSKWDTVLIRALYFAERLHGFETALTNHALDVEPASQLGYGHVRLLLELGHENSDALDKAFGLLYRCSTAVTGLLARAEALSLPSDINEQFCYLYTDLLTLVVDVAVRFYKTVHSSANQSASLDLYEAFADTIDSFKRRRETVTNSIWTNQIASSGSAELEAFDVEELARWLSPQDRVLTTLALDYTLIADDMAEFTCIWFHDNLARFCKSEDKTILINGAPGSGKTTLAAALAERLQRPVARKSYATAFCSAGAVPSQATTLHVVKSLLHQLLSTRVGNLHLWKAVTNAYEHSKHTADPSKYEDLLWAALEDTLRNPHAQGSDTVLIVEGLDELVEGQSGQTLLQRLIHAVDQGKGVKLIGLANNLSLPAGSKGVTQTITAAETREDIHEVAIKTLAKSHHFRTQTGREQETIISKIIEAAKGSFLWATLTCETLRMEKTPDGFNKTITNLNSSKTTIEELVQKIVTSLEPNEDAKMLLSWLVNIARPLTYDEIENLFVMNVQTVTRAERRVNVHSIVQSISPLLIIQEGIVRIRHNLVQTATRTLLKQNKVTLSIKDQPMDLLLRLLTYAKVSLPEKGEPTLDDSDRTPIDQYFSKLPLLEYVVRYYTWHLQQIFPAAQGKPSDVKVTPELQKVFPDSVDLAVLEWLCWDDQFPGSQEVALHDFVGGLRAKILGEQQPAVLQSYLNSAAYYYFMEDVPKASSLYYSVTTIGQNVLGVSHPIVVESAIRFLAISENSVTTTRSEIMTHREAILKTLINAYERQYGTTSELVSHTRERLVDLYGYLNERDHAEEILRLIQGGNNDENITRKLERNAADGTLRVTLGQRKTGDLETYKDGIFTDDADEEDAMQTLDLAQVEIIRREIDTYIAQKDLIKAEQTYVDLWQRLSERCRTTLNVEWHQQKIEVVQAYSKFLETQSRRTEATSVLVSIATEYRHHELAFAEGIVTRLADCARFLKSVGEYTAALAIFNHAASYYRNVKSGDSKAFSQIEEEMMVVSNQALTQNSAKGTSTTATTETSHDMFRMLVKSKTFEASTMTLAKQLVSQFMGQKQWSQAISIIEQTLSRSWSSFLSNTVNEVTLATEYQKESIELVEKLAQCYIQERQWIKAEDVYVRFFRAALSSPKDQALLEKAKTLLIDFYTTRGHPHKIIAVNQELLAVYRRILGPNHETTIATLYDLASRCRTHARSHPYWIEYYQNILTVLNKDATTCHPRAFDAALIVAESYWEERRYSDAVGTYSILWQTFITKSKDFRVFSEEVFARKLYDRYFSSLEETQAAFEVLHETTSQYRATAKSLFGADSAVFIEATIALARLSAQSEKHSEQALSLYEEALSSSSKSKSGSSSIDMASMRQTMTSLYRRRIVHGNANVSSETISRAVSMYHDHLAESKSKHGYCHESTLTSLRELVLLYIRQQKHDLALNELTTAVVEVATKETSSQKQYEAATSLVQTYQVAGLTQQCTQLVEELHYQLIACQKSSKATFSVVESGKSSLFFLASMEFHTRKDLTITLSEVMAAVTAEYIYYGNFRQLVSTKASLDKILIAAAPLRHLLRRWNRTGLIGTVDHEAVRIFTEREASSVQLLSKDSPRQFIVGILDYLGNRKTIDFVRIVIIASNKTLGRLIANNQFNEAHDVAKMSFMYAQHRKGFAGPKAIGRGFELASYLDGRGENRCPDEKLRKTLLQLSNSIIKDILRICKEQNINLAQIQLKELNELIALLGEQEDYDTLESLLNQLWGTREAQRSWPPEVLLNLGQRLICARYLAGHQIKALRLADDVSYNLRRVNGVRHPATLDSYKLLAQLYTSTGLAYQKEAASDKAAGGLAADHFKKAILVHEDVLRWLLSDSADGASVGDDEEEDTAVSILAEHGVDVTKQGGVDAIDDTKRGELVKQHLHLLRLAYQRLGSWPKSFDAYERLNAELFRVFAEQLKGVEGVEKWSAKGFGAGKAESHEGTFQGTRNWEILVV</sequence>
<evidence type="ECO:0000259" key="2">
    <source>
        <dbReference type="SMART" id="SM00382"/>
    </source>
</evidence>
<feature type="domain" description="AAA+ ATPase" evidence="2">
    <location>
        <begin position="320"/>
        <end position="495"/>
    </location>
</feature>
<dbReference type="SMART" id="SM00382">
    <property type="entry name" value="AAA"/>
    <property type="match status" value="1"/>
</dbReference>
<keyword evidence="1" id="KW-0677">Repeat</keyword>
<dbReference type="OrthoDB" id="2546325at2759"/>
<dbReference type="Gene3D" id="3.40.50.300">
    <property type="entry name" value="P-loop containing nucleotide triphosphate hydrolases"/>
    <property type="match status" value="1"/>
</dbReference>
<dbReference type="InterPro" id="IPR027417">
    <property type="entry name" value="P-loop_NTPase"/>
</dbReference>
<evidence type="ECO:0000313" key="4">
    <source>
        <dbReference type="Proteomes" id="UP000225277"/>
    </source>
</evidence>
<dbReference type="PANTHER" id="PTHR10039">
    <property type="entry name" value="AMELOGENIN"/>
    <property type="match status" value="1"/>
</dbReference>